<dbReference type="InterPro" id="IPR026854">
    <property type="entry name" value="VPS13_N"/>
</dbReference>
<proteinExistence type="predicted"/>
<evidence type="ECO:0000313" key="4">
    <source>
        <dbReference type="Proteomes" id="UP001642360"/>
    </source>
</evidence>
<accession>A0ABC8UN15</accession>
<dbReference type="PANTHER" id="PTHR16166">
    <property type="entry name" value="VACUOLAR PROTEIN SORTING-ASSOCIATED PROTEIN VPS13"/>
    <property type="match status" value="1"/>
</dbReference>
<dbReference type="EMBL" id="CAUOFW020008357">
    <property type="protein sequence ID" value="CAK9182446.1"/>
    <property type="molecule type" value="Genomic_DNA"/>
</dbReference>
<organism evidence="3 4">
    <name type="scientific">Ilex paraguariensis</name>
    <name type="common">yerba mate</name>
    <dbReference type="NCBI Taxonomy" id="185542"/>
    <lineage>
        <taxon>Eukaryota</taxon>
        <taxon>Viridiplantae</taxon>
        <taxon>Streptophyta</taxon>
        <taxon>Embryophyta</taxon>
        <taxon>Tracheophyta</taxon>
        <taxon>Spermatophyta</taxon>
        <taxon>Magnoliopsida</taxon>
        <taxon>eudicotyledons</taxon>
        <taxon>Gunneridae</taxon>
        <taxon>Pentapetalae</taxon>
        <taxon>asterids</taxon>
        <taxon>campanulids</taxon>
        <taxon>Aquifoliales</taxon>
        <taxon>Aquifoliaceae</taxon>
        <taxon>Ilex</taxon>
    </lineage>
</organism>
<keyword evidence="1" id="KW-0813">Transport</keyword>
<evidence type="ECO:0000256" key="1">
    <source>
        <dbReference type="ARBA" id="ARBA00022448"/>
    </source>
</evidence>
<reference evidence="3 4" key="1">
    <citation type="submission" date="2024-02" db="EMBL/GenBank/DDBJ databases">
        <authorList>
            <person name="Vignale AGUSTIN F."/>
            <person name="Sosa J E."/>
            <person name="Modenutti C."/>
        </authorList>
    </citation>
    <scope>NUCLEOTIDE SEQUENCE [LARGE SCALE GENOMIC DNA]</scope>
</reference>
<name>A0ABC8UN15_9AQUA</name>
<sequence>MEILFSASDNQAGQSFVSYITAKILDGIQVSIRRVHVLYRDMFSDSAQTIFGLKFSSLTVMTQNLFGFSGEKGRVGQVNKLVDVQGFEIYCSTIRGTFDSTSEEDSEETNVWGNEILEGDKYVNMVASFNVSMSLLVNRSGKLENDAPQYIVSFELTGLVMSIDEVQLQQLLVLCDSLGTCQLKAKYGRYRPWWSPLSKKQKGWQTAWWRYAQQCILSDVHKRLKKTSWTYLGERLNRRRRYVNSYKLKLQRLQQEQVIDDDIVRELEQMEKESDIDDILTYRSAAERELQELLVKSSSCSGTNDTNIGIGKSLDNEQLSSKPRGWLNWLSRGMLGAGGTDDSSHFSGAVSDEVIKDIYEATKFHPAPSPNVDAAGNDEIYLSSIKFNIHRFFATLRSMKFGQSIAELIFEGIFVECKIWEESAVIMGSVNSAEMLNPLNQQVILRVREPIIEEKLIGKKQPSLNIRVDVSRVDSEVGLSVKVF</sequence>
<feature type="domain" description="Chorein N-terminal" evidence="2">
    <location>
        <begin position="11"/>
        <end position="437"/>
    </location>
</feature>
<dbReference type="Proteomes" id="UP001642360">
    <property type="component" value="Unassembled WGS sequence"/>
</dbReference>
<dbReference type="Pfam" id="PF12624">
    <property type="entry name" value="VPS13_N"/>
    <property type="match status" value="1"/>
</dbReference>
<dbReference type="PANTHER" id="PTHR16166:SF143">
    <property type="entry name" value="PROTEIN SORTING-ASSOCIATED PROTEIN, PUTATIVE (DUF1162)-RELATED"/>
    <property type="match status" value="1"/>
</dbReference>
<protein>
    <recommendedName>
        <fullName evidence="2">Chorein N-terminal domain-containing protein</fullName>
    </recommendedName>
</protein>
<evidence type="ECO:0000313" key="3">
    <source>
        <dbReference type="EMBL" id="CAK9182446.1"/>
    </source>
</evidence>
<keyword evidence="4" id="KW-1185">Reference proteome</keyword>
<evidence type="ECO:0000259" key="2">
    <source>
        <dbReference type="Pfam" id="PF12624"/>
    </source>
</evidence>
<gene>
    <name evidence="3" type="ORF">ILEXP_LOCUS52620</name>
</gene>
<comment type="caution">
    <text evidence="3">The sequence shown here is derived from an EMBL/GenBank/DDBJ whole genome shotgun (WGS) entry which is preliminary data.</text>
</comment>
<dbReference type="InterPro" id="IPR026847">
    <property type="entry name" value="VPS13"/>
</dbReference>
<dbReference type="AlphaFoldDB" id="A0ABC8UN15"/>